<evidence type="ECO:0000256" key="3">
    <source>
        <dbReference type="ARBA" id="ARBA00022853"/>
    </source>
</evidence>
<evidence type="ECO:0000256" key="4">
    <source>
        <dbReference type="ARBA" id="ARBA00023015"/>
    </source>
</evidence>
<feature type="region of interest" description="Disordered" evidence="7">
    <location>
        <begin position="126"/>
        <end position="251"/>
    </location>
</feature>
<dbReference type="Proteomes" id="UP001497453">
    <property type="component" value="Chromosome 7"/>
</dbReference>
<evidence type="ECO:0000256" key="5">
    <source>
        <dbReference type="ARBA" id="ARBA00023163"/>
    </source>
</evidence>
<evidence type="ECO:0000256" key="2">
    <source>
        <dbReference type="ARBA" id="ARBA00007117"/>
    </source>
</evidence>
<keyword evidence="5" id="KW-0804">Transcription</keyword>
<dbReference type="PANTHER" id="PTHR13581:SF5">
    <property type="entry name" value="MRG_MORF4L-BINDING PROTEIN"/>
    <property type="match status" value="1"/>
</dbReference>
<dbReference type="EMBL" id="OZ037950">
    <property type="protein sequence ID" value="CAL1712799.1"/>
    <property type="molecule type" value="Genomic_DNA"/>
</dbReference>
<name>A0ABP1E0Q7_9APHY</name>
<evidence type="ECO:0000313" key="8">
    <source>
        <dbReference type="EMBL" id="CAL1712799.1"/>
    </source>
</evidence>
<comment type="subcellular location">
    <subcellularLocation>
        <location evidence="1">Nucleus</location>
    </subcellularLocation>
</comment>
<dbReference type="Pfam" id="PF07904">
    <property type="entry name" value="Eaf7"/>
    <property type="match status" value="1"/>
</dbReference>
<gene>
    <name evidence="8" type="ORF">GFSPODELE1_LOCUS8999</name>
</gene>
<keyword evidence="6" id="KW-0539">Nucleus</keyword>
<evidence type="ECO:0000256" key="7">
    <source>
        <dbReference type="SAM" id="MobiDB-lite"/>
    </source>
</evidence>
<keyword evidence="9" id="KW-1185">Reference proteome</keyword>
<sequence>MDIDEEPHFLNTVEGEIAFFRSLMRTRPVGIHRHFHVLAMRNAIHRDTGHWIPADVIWDKLRSCYDLDILESIEADGYETPGSNGSNVGPVQSPSPEDNLSIHPYFREEYSLPHDETIESIISQRRMRATASLPSSSPAPPPLVHEKTGRSTKKGKYKSNMAGLIGGDSDSSALTQESGDESVSPPARMGSVATGTDAGTEYAEEEEADVALSQIQATKTTRKSSTSKSKKGATRARGASVSRGGIKKRKR</sequence>
<proteinExistence type="inferred from homology"/>
<comment type="similarity">
    <text evidence="2">Belongs to the EAF7 family.</text>
</comment>
<reference evidence="9" key="1">
    <citation type="submission" date="2024-04" db="EMBL/GenBank/DDBJ databases">
        <authorList>
            <person name="Shaw F."/>
            <person name="Minotto A."/>
        </authorList>
    </citation>
    <scope>NUCLEOTIDE SEQUENCE [LARGE SCALE GENOMIC DNA]</scope>
</reference>
<evidence type="ECO:0000256" key="1">
    <source>
        <dbReference type="ARBA" id="ARBA00004123"/>
    </source>
</evidence>
<feature type="region of interest" description="Disordered" evidence="7">
    <location>
        <begin position="78"/>
        <end position="101"/>
    </location>
</feature>
<evidence type="ECO:0000313" key="9">
    <source>
        <dbReference type="Proteomes" id="UP001497453"/>
    </source>
</evidence>
<protein>
    <recommendedName>
        <fullName evidence="10">MRG-binding protein</fullName>
    </recommendedName>
</protein>
<dbReference type="PANTHER" id="PTHR13581">
    <property type="entry name" value="MRG-BINDING PROTEIN"/>
    <property type="match status" value="1"/>
</dbReference>
<keyword evidence="4" id="KW-0805">Transcription regulation</keyword>
<feature type="compositionally biased region" description="Polar residues" evidence="7">
    <location>
        <begin position="81"/>
        <end position="98"/>
    </location>
</feature>
<accession>A0ABP1E0Q7</accession>
<evidence type="ECO:0008006" key="10">
    <source>
        <dbReference type="Google" id="ProtNLM"/>
    </source>
</evidence>
<keyword evidence="3" id="KW-0156">Chromatin regulator</keyword>
<dbReference type="InterPro" id="IPR012423">
    <property type="entry name" value="Eaf7/MRGBP"/>
</dbReference>
<organism evidence="8 9">
    <name type="scientific">Somion occarium</name>
    <dbReference type="NCBI Taxonomy" id="3059160"/>
    <lineage>
        <taxon>Eukaryota</taxon>
        <taxon>Fungi</taxon>
        <taxon>Dikarya</taxon>
        <taxon>Basidiomycota</taxon>
        <taxon>Agaricomycotina</taxon>
        <taxon>Agaricomycetes</taxon>
        <taxon>Polyporales</taxon>
        <taxon>Cerrenaceae</taxon>
        <taxon>Somion</taxon>
    </lineage>
</organism>
<evidence type="ECO:0000256" key="6">
    <source>
        <dbReference type="ARBA" id="ARBA00023242"/>
    </source>
</evidence>